<reference evidence="2 3" key="1">
    <citation type="journal article" date="2019" name="J. Ind. Microbiol. Biotechnol.">
        <title>The complete genomic sequence of Streptomyces spectabilis NRRL-2792 and identification of secondary metabolite biosynthetic gene clusters.</title>
        <authorList>
            <person name="Sinha A."/>
            <person name="Phillips-Salemka S."/>
            <person name="Niraula T.A."/>
            <person name="Short K.A."/>
            <person name="Niraula N.P."/>
        </authorList>
    </citation>
    <scope>NUCLEOTIDE SEQUENCE [LARGE SCALE GENOMIC DNA]</scope>
    <source>
        <strain evidence="2 3">NRRL 2792</strain>
    </source>
</reference>
<gene>
    <name evidence="2" type="ORF">FH965_22685</name>
</gene>
<dbReference type="AlphaFoldDB" id="A0A516RBJ4"/>
<accession>A0A516RBJ4</accession>
<feature type="region of interest" description="Disordered" evidence="1">
    <location>
        <begin position="43"/>
        <end position="80"/>
    </location>
</feature>
<proteinExistence type="predicted"/>
<evidence type="ECO:0008006" key="4">
    <source>
        <dbReference type="Google" id="ProtNLM"/>
    </source>
</evidence>
<feature type="compositionally biased region" description="Low complexity" evidence="1">
    <location>
        <begin position="64"/>
        <end position="80"/>
    </location>
</feature>
<name>A0A516RBJ4_STRST</name>
<evidence type="ECO:0000313" key="2">
    <source>
        <dbReference type="EMBL" id="QDQ13024.1"/>
    </source>
</evidence>
<protein>
    <recommendedName>
        <fullName evidence="4">Cupin domain-containing protein</fullName>
    </recommendedName>
</protein>
<dbReference type="Proteomes" id="UP000316806">
    <property type="component" value="Chromosome"/>
</dbReference>
<dbReference type="EMBL" id="CP040916">
    <property type="protein sequence ID" value="QDQ13024.1"/>
    <property type="molecule type" value="Genomic_DNA"/>
</dbReference>
<evidence type="ECO:0000256" key="1">
    <source>
        <dbReference type="SAM" id="MobiDB-lite"/>
    </source>
</evidence>
<evidence type="ECO:0000313" key="3">
    <source>
        <dbReference type="Proteomes" id="UP000316806"/>
    </source>
</evidence>
<feature type="region of interest" description="Disordered" evidence="1">
    <location>
        <begin position="1"/>
        <end position="28"/>
    </location>
</feature>
<sequence>MDPPRVRRGAAPCSLALSPADPRPVGGLHAFRNASDAPMSMLMPFSPGAPREEHFENVAEPTRSGGSSSSTTASSWIRAE</sequence>
<organism evidence="2 3">
    <name type="scientific">Streptomyces spectabilis</name>
    <dbReference type="NCBI Taxonomy" id="68270"/>
    <lineage>
        <taxon>Bacteria</taxon>
        <taxon>Bacillati</taxon>
        <taxon>Actinomycetota</taxon>
        <taxon>Actinomycetes</taxon>
        <taxon>Kitasatosporales</taxon>
        <taxon>Streptomycetaceae</taxon>
        <taxon>Streptomyces</taxon>
    </lineage>
</organism>